<keyword evidence="4" id="KW-1185">Reference proteome</keyword>
<reference evidence="3 4" key="1">
    <citation type="submission" date="2019-07" db="EMBL/GenBank/DDBJ databases">
        <title>Genomic Encyclopedia of Archaeal and Bacterial Type Strains, Phase II (KMG-II): from individual species to whole genera.</title>
        <authorList>
            <person name="Goeker M."/>
        </authorList>
    </citation>
    <scope>NUCLEOTIDE SEQUENCE [LARGE SCALE GENOMIC DNA]</scope>
    <source>
        <strain evidence="3 4">DSM 46842</strain>
    </source>
</reference>
<keyword evidence="2" id="KW-1133">Transmembrane helix</keyword>
<name>A0A5S5D0J6_9ACTN</name>
<proteinExistence type="predicted"/>
<dbReference type="RefSeq" id="WP_166531666.1">
    <property type="nucleotide sequence ID" value="NZ_VNHW01000002.1"/>
</dbReference>
<feature type="region of interest" description="Disordered" evidence="1">
    <location>
        <begin position="148"/>
        <end position="197"/>
    </location>
</feature>
<accession>A0A5S5D0J6</accession>
<comment type="caution">
    <text evidence="3">The sequence shown here is derived from an EMBL/GenBank/DDBJ whole genome shotgun (WGS) entry which is preliminary data.</text>
</comment>
<organism evidence="3 4">
    <name type="scientific">Blastococcus xanthinilyticus</name>
    <dbReference type="NCBI Taxonomy" id="1564164"/>
    <lineage>
        <taxon>Bacteria</taxon>
        <taxon>Bacillati</taxon>
        <taxon>Actinomycetota</taxon>
        <taxon>Actinomycetes</taxon>
        <taxon>Geodermatophilales</taxon>
        <taxon>Geodermatophilaceae</taxon>
        <taxon>Blastococcus</taxon>
    </lineage>
</organism>
<protein>
    <submittedName>
        <fullName evidence="3">Uncharacterized protein</fullName>
    </submittedName>
</protein>
<evidence type="ECO:0000313" key="4">
    <source>
        <dbReference type="Proteomes" id="UP000322499"/>
    </source>
</evidence>
<keyword evidence="2" id="KW-0472">Membrane</keyword>
<feature type="region of interest" description="Disordered" evidence="1">
    <location>
        <begin position="69"/>
        <end position="94"/>
    </location>
</feature>
<keyword evidence="2" id="KW-0812">Transmembrane</keyword>
<evidence type="ECO:0000256" key="1">
    <source>
        <dbReference type="SAM" id="MobiDB-lite"/>
    </source>
</evidence>
<feature type="compositionally biased region" description="Acidic residues" evidence="1">
    <location>
        <begin position="167"/>
        <end position="187"/>
    </location>
</feature>
<dbReference type="EMBL" id="VNHW01000002">
    <property type="protein sequence ID" value="TYP89563.1"/>
    <property type="molecule type" value="Genomic_DNA"/>
</dbReference>
<feature type="region of interest" description="Disordered" evidence="1">
    <location>
        <begin position="1"/>
        <end position="31"/>
    </location>
</feature>
<evidence type="ECO:0000313" key="3">
    <source>
        <dbReference type="EMBL" id="TYP89563.1"/>
    </source>
</evidence>
<feature type="compositionally biased region" description="Low complexity" evidence="1">
    <location>
        <begin position="8"/>
        <end position="24"/>
    </location>
</feature>
<dbReference type="AlphaFoldDB" id="A0A5S5D0J6"/>
<dbReference type="Proteomes" id="UP000322499">
    <property type="component" value="Unassembled WGS sequence"/>
</dbReference>
<feature type="transmembrane region" description="Helical" evidence="2">
    <location>
        <begin position="39"/>
        <end position="60"/>
    </location>
</feature>
<gene>
    <name evidence="3" type="ORF">BD833_10236</name>
</gene>
<sequence>MPEHRAEPPAGATAVAAAEPEPAGEGAGSGGPAGGIRTWWLVAPAFVLGLFAGAILLGLLREDPPAVPASAAEYPADSEAAGQGPSGEDEEPGASAEFAVNAACLRVVNGTRDLVDVIGDLGTAAADLDIAGLDQGIRELQPLERRLREDLDGCESETTLPGGREPEDPDAPESADPSGEDGSEEPDGSPTTTAPPD</sequence>
<evidence type="ECO:0000256" key="2">
    <source>
        <dbReference type="SAM" id="Phobius"/>
    </source>
</evidence>